<evidence type="ECO:0000256" key="5">
    <source>
        <dbReference type="ARBA" id="ARBA00022679"/>
    </source>
</evidence>
<feature type="domain" description="DUF2921" evidence="12">
    <location>
        <begin position="283"/>
        <end position="473"/>
    </location>
</feature>
<evidence type="ECO:0000259" key="12">
    <source>
        <dbReference type="Pfam" id="PF25333"/>
    </source>
</evidence>
<evidence type="ECO:0000256" key="8">
    <source>
        <dbReference type="ARBA" id="ARBA00022989"/>
    </source>
</evidence>
<feature type="domain" description="DUF2921" evidence="12">
    <location>
        <begin position="513"/>
        <end position="712"/>
    </location>
</feature>
<feature type="transmembrane region" description="Helical" evidence="10">
    <location>
        <begin position="861"/>
        <end position="882"/>
    </location>
</feature>
<feature type="domain" description="SWEET-like" evidence="11">
    <location>
        <begin position="724"/>
        <end position="1013"/>
    </location>
</feature>
<protein>
    <recommendedName>
        <fullName evidence="4">RING-type E3 ubiquitin transferase</fullName>
        <ecNumber evidence="4">2.3.2.27</ecNumber>
    </recommendedName>
</protein>
<feature type="transmembrane region" description="Helical" evidence="10">
    <location>
        <begin position="983"/>
        <end position="1005"/>
    </location>
</feature>
<evidence type="ECO:0000256" key="9">
    <source>
        <dbReference type="ARBA" id="ARBA00023136"/>
    </source>
</evidence>
<evidence type="ECO:0000259" key="11">
    <source>
        <dbReference type="Pfam" id="PF11145"/>
    </source>
</evidence>
<comment type="subcellular location">
    <subcellularLocation>
        <location evidence="2">Endomembrane system</location>
        <topology evidence="2">Multi-pass membrane protein</topology>
    </subcellularLocation>
</comment>
<dbReference type="AlphaFoldDB" id="A0A5P1FR58"/>
<dbReference type="GO" id="GO:0061630">
    <property type="term" value="F:ubiquitin protein ligase activity"/>
    <property type="evidence" value="ECO:0007669"/>
    <property type="project" value="UniProtKB-EC"/>
</dbReference>
<feature type="transmembrane region" description="Helical" evidence="10">
    <location>
        <begin position="7"/>
        <end position="28"/>
    </location>
</feature>
<keyword evidence="5" id="KW-0808">Transferase</keyword>
<keyword evidence="14" id="KW-1185">Reference proteome</keyword>
<dbReference type="Proteomes" id="UP000243459">
    <property type="component" value="Chromosome 1"/>
</dbReference>
<evidence type="ECO:0000313" key="13">
    <source>
        <dbReference type="EMBL" id="ONK80795.1"/>
    </source>
</evidence>
<dbReference type="GO" id="GO:0012505">
    <property type="term" value="C:endomembrane system"/>
    <property type="evidence" value="ECO:0007669"/>
    <property type="project" value="UniProtKB-SubCell"/>
</dbReference>
<dbReference type="Pfam" id="PF11145">
    <property type="entry name" value="DUF2921"/>
    <property type="match status" value="1"/>
</dbReference>
<comment type="pathway">
    <text evidence="3">Protein modification; protein ubiquitination.</text>
</comment>
<keyword evidence="8 10" id="KW-1133">Transmembrane helix</keyword>
<accession>A0A5P1FR58</accession>
<keyword evidence="9 10" id="KW-0472">Membrane</keyword>
<evidence type="ECO:0000256" key="10">
    <source>
        <dbReference type="SAM" id="Phobius"/>
    </source>
</evidence>
<feature type="transmembrane region" description="Helical" evidence="10">
    <location>
        <begin position="736"/>
        <end position="757"/>
    </location>
</feature>
<proteinExistence type="predicted"/>
<evidence type="ECO:0000256" key="6">
    <source>
        <dbReference type="ARBA" id="ARBA00022692"/>
    </source>
</evidence>
<dbReference type="EC" id="2.3.2.27" evidence="4"/>
<feature type="transmembrane region" description="Helical" evidence="10">
    <location>
        <begin position="769"/>
        <end position="794"/>
    </location>
</feature>
<evidence type="ECO:0000256" key="3">
    <source>
        <dbReference type="ARBA" id="ARBA00004906"/>
    </source>
</evidence>
<dbReference type="Gramene" id="ONK80795">
    <property type="protein sequence ID" value="ONK80795"/>
    <property type="gene ID" value="A4U43_C01F21810"/>
</dbReference>
<evidence type="ECO:0000256" key="4">
    <source>
        <dbReference type="ARBA" id="ARBA00012483"/>
    </source>
</evidence>
<name>A0A5P1FR58_ASPOF</name>
<keyword evidence="7" id="KW-0833">Ubl conjugation pathway</keyword>
<gene>
    <name evidence="13" type="ORF">A4U43_C01F21810</name>
</gene>
<feature type="transmembrane region" description="Helical" evidence="10">
    <location>
        <begin position="814"/>
        <end position="834"/>
    </location>
</feature>
<evidence type="ECO:0000256" key="2">
    <source>
        <dbReference type="ARBA" id="ARBA00004127"/>
    </source>
</evidence>
<reference evidence="14" key="1">
    <citation type="journal article" date="2017" name="Nat. Commun.">
        <title>The asparagus genome sheds light on the origin and evolution of a young Y chromosome.</title>
        <authorList>
            <person name="Harkess A."/>
            <person name="Zhou J."/>
            <person name="Xu C."/>
            <person name="Bowers J.E."/>
            <person name="Van der Hulst R."/>
            <person name="Ayyampalayam S."/>
            <person name="Mercati F."/>
            <person name="Riccardi P."/>
            <person name="McKain M.R."/>
            <person name="Kakrana A."/>
            <person name="Tang H."/>
            <person name="Ray J."/>
            <person name="Groenendijk J."/>
            <person name="Arikit S."/>
            <person name="Mathioni S.M."/>
            <person name="Nakano M."/>
            <person name="Shan H."/>
            <person name="Telgmann-Rauber A."/>
            <person name="Kanno A."/>
            <person name="Yue Z."/>
            <person name="Chen H."/>
            <person name="Li W."/>
            <person name="Chen Y."/>
            <person name="Xu X."/>
            <person name="Zhang Y."/>
            <person name="Luo S."/>
            <person name="Chen H."/>
            <person name="Gao J."/>
            <person name="Mao Z."/>
            <person name="Pires J.C."/>
            <person name="Luo M."/>
            <person name="Kudrna D."/>
            <person name="Wing R.A."/>
            <person name="Meyers B.C."/>
            <person name="Yi K."/>
            <person name="Kong H."/>
            <person name="Lavrijsen P."/>
            <person name="Sunseri F."/>
            <person name="Falavigna A."/>
            <person name="Ye Y."/>
            <person name="Leebens-Mack J.H."/>
            <person name="Chen G."/>
        </authorList>
    </citation>
    <scope>NUCLEOTIDE SEQUENCE [LARGE SCALE GENOMIC DNA]</scope>
    <source>
        <strain evidence="14">cv. DH0086</strain>
    </source>
</reference>
<dbReference type="EMBL" id="CM007381">
    <property type="protein sequence ID" value="ONK80795.1"/>
    <property type="molecule type" value="Genomic_DNA"/>
</dbReference>
<keyword evidence="6 10" id="KW-0812">Transmembrane</keyword>
<organism evidence="13 14">
    <name type="scientific">Asparagus officinalis</name>
    <name type="common">Garden asparagus</name>
    <dbReference type="NCBI Taxonomy" id="4686"/>
    <lineage>
        <taxon>Eukaryota</taxon>
        <taxon>Viridiplantae</taxon>
        <taxon>Streptophyta</taxon>
        <taxon>Embryophyta</taxon>
        <taxon>Tracheophyta</taxon>
        <taxon>Spermatophyta</taxon>
        <taxon>Magnoliopsida</taxon>
        <taxon>Liliopsida</taxon>
        <taxon>Asparagales</taxon>
        <taxon>Asparagaceae</taxon>
        <taxon>Asparagoideae</taxon>
        <taxon>Asparagus</taxon>
    </lineage>
</organism>
<evidence type="ECO:0000313" key="14">
    <source>
        <dbReference type="Proteomes" id="UP000243459"/>
    </source>
</evidence>
<dbReference type="InterPro" id="IPR057425">
    <property type="entry name" value="DUF2921_N"/>
</dbReference>
<evidence type="ECO:0000256" key="1">
    <source>
        <dbReference type="ARBA" id="ARBA00000900"/>
    </source>
</evidence>
<dbReference type="InterPro" id="IPR021319">
    <property type="entry name" value="DUF2921"/>
</dbReference>
<dbReference type="PANTHER" id="PTHR33389:SF4">
    <property type="entry name" value="PII, URIDYLYLTRANSFERASE (DUF2921)"/>
    <property type="match status" value="1"/>
</dbReference>
<sequence>MGIVPVALNVAAVSLFMIFTLTSSYQMYQSTPISSSLEEEEDPSMIHTYARFSEVEKACKPILSSASNIRFDVNRITSFKPELSFDKGDWRQDSGDAPLMPFNGSDPNPIYLSSFQLTHVDVMPHSQISINVSGSLGLGISRNGTAPDLVHYLFPEFRIWPGSSELRILFEGVYVESEENGGERVLCLLGNAMLPSRDEDSKDPWPWVKELGKNNFQPSLSQDDQILLVIRYPKTFTLTTRGVSGEMSSLNERSSTKFFDKLHFSSQLGVYTNYEFGSAKIVAKACSPYPYRDNIVDGDTQSEIYKGVGLCGILEQFVTGEVFNVLPNWNCNSTDEYCSKLGPFASEREIKATDGGFANVGLIMQDMRCEPRRSGPRNISSARVSAVFRAIPPWESQFLASQRTGLSNMTLSAEGIWVSSAGQLCMVGCLGLGDAKCNSRICLYIPSSFSINQRNIIFGKISHISNTLNESHYPLSFERSVHPMQLWNKYGGISPLSTYKYSKIKLAGAFLERSEPFDFASTIKKSLLSYPKMGGDSDELVNLSNLSDDLTLHVPAVPDPLPNERTVKPFLQLELLSLGSLFGRYWAYHNESISPVSVQSPSKDTSTERQLLLNVSAELTLSGEPYKNVSLLYLEGLYNPVDGRMYLIGCRDVRASWKILFESMDLEDGLDCLIEVKIEYPPTTARWLMNPTAKVLITSRRTEDDPLHFSQIKLQTLPILYREQREDILSRRGVEGFLRILTLSLVIACILSQLFYVRVNTGLIPFISLVMLGVQALGYSIPLITGAEALFARISSEPYETPSYELEKNQWFEVVDYIVKIMVLIAFLLTLRLGQKVWKSRIRLLTRSPLEPWRVPNDKRILLISFVIHLIGFSVVIIVHGVNTSKRPIKPAAYIDSRGNSHKLHEWGMQLEEYVGLVQDFFLLPQIIGNFLWQIDGKPLRKAYYFGITIVRILPHVYDYIRAPDFNPYFSEQYEFVNPSLDFYSMFGDIAIPVTAIVFAAIVYVQQRWNYQKLSENLRVGQKKLLPLGSRVYERLPSVSFEAELVSGVSETSTHDTLEKNEE</sequence>
<feature type="domain" description="DUF2921" evidence="12">
    <location>
        <begin position="55"/>
        <end position="263"/>
    </location>
</feature>
<dbReference type="OMA" id="EVKKECA"/>
<evidence type="ECO:0000256" key="7">
    <source>
        <dbReference type="ARBA" id="ARBA00022786"/>
    </source>
</evidence>
<dbReference type="Pfam" id="PF25333">
    <property type="entry name" value="DUF2921_N"/>
    <property type="match status" value="3"/>
</dbReference>
<dbReference type="OrthoDB" id="618601at2759"/>
<comment type="catalytic activity">
    <reaction evidence="1">
        <text>S-ubiquitinyl-[E2 ubiquitin-conjugating enzyme]-L-cysteine + [acceptor protein]-L-lysine = [E2 ubiquitin-conjugating enzyme]-L-cysteine + N(6)-ubiquitinyl-[acceptor protein]-L-lysine.</text>
        <dbReference type="EC" id="2.3.2.27"/>
    </reaction>
</comment>
<dbReference type="PANTHER" id="PTHR33389">
    <property type="entry name" value="FAMILY PROTEIN, PUTATIVE (DUF2921)-RELATED"/>
    <property type="match status" value="1"/>
</dbReference>